<dbReference type="AlphaFoldDB" id="A0A9X4RXM6"/>
<keyword evidence="8" id="KW-1185">Reference proteome</keyword>
<evidence type="ECO:0000256" key="5">
    <source>
        <dbReference type="RuleBase" id="RU003915"/>
    </source>
</evidence>
<accession>A0A9X4RXM6</accession>
<dbReference type="PROSITE" id="PS50059">
    <property type="entry name" value="FKBP_PPIASE"/>
    <property type="match status" value="1"/>
</dbReference>
<evidence type="ECO:0000313" key="7">
    <source>
        <dbReference type="EMBL" id="MDG4946754.1"/>
    </source>
</evidence>
<comment type="caution">
    <text evidence="7">The sequence shown here is derived from an EMBL/GenBank/DDBJ whole genome shotgun (WGS) entry which is preliminary data.</text>
</comment>
<dbReference type="EC" id="5.2.1.8" evidence="5"/>
<name>A0A9X4RXM6_9FLAO</name>
<gene>
    <name evidence="7" type="ORF">NMK71_10020</name>
</gene>
<evidence type="ECO:0000256" key="1">
    <source>
        <dbReference type="ARBA" id="ARBA00000971"/>
    </source>
</evidence>
<dbReference type="RefSeq" id="WP_304421085.1">
    <property type="nucleotide sequence ID" value="NZ_JANCMU010000006.1"/>
</dbReference>
<keyword evidence="4 5" id="KW-0413">Isomerase</keyword>
<feature type="domain" description="PPIase FKBP-type" evidence="6">
    <location>
        <begin position="89"/>
        <end position="178"/>
    </location>
</feature>
<evidence type="ECO:0000256" key="4">
    <source>
        <dbReference type="PROSITE-ProRule" id="PRU00277"/>
    </source>
</evidence>
<protein>
    <recommendedName>
        <fullName evidence="5">Peptidyl-prolyl cis-trans isomerase</fullName>
        <ecNumber evidence="5">5.2.1.8</ecNumber>
    </recommendedName>
</protein>
<sequence length="182" mass="20909">MQKNLKILLFSLVLASGFLVSCKKAPPQYPTVYSNDGFLEYSKKFNKQLKDLEDKDIQIYIQKHEEDFLPTNAGFYMTRTEMVNVRNVKDFDTIRFNYQISNMQDSIIYSYDDIGNQLIVMGQASMIPGIEYGLKRMSEGEYAKLLVPSSLAYGVDGDRKNIGTDEPLVIEINLEDIVNYEK</sequence>
<comment type="similarity">
    <text evidence="5">Belongs to the FKBP-type PPIase family.</text>
</comment>
<evidence type="ECO:0000259" key="6">
    <source>
        <dbReference type="PROSITE" id="PS50059"/>
    </source>
</evidence>
<dbReference type="Gene3D" id="3.10.50.40">
    <property type="match status" value="1"/>
</dbReference>
<dbReference type="PANTHER" id="PTHR46046">
    <property type="entry name" value="PEPTIDYLPROLYL ISOMERASE"/>
    <property type="match status" value="1"/>
</dbReference>
<dbReference type="Pfam" id="PF00254">
    <property type="entry name" value="FKBP_C"/>
    <property type="match status" value="1"/>
</dbReference>
<dbReference type="InterPro" id="IPR046357">
    <property type="entry name" value="PPIase_dom_sf"/>
</dbReference>
<dbReference type="InterPro" id="IPR001179">
    <property type="entry name" value="PPIase_FKBP_dom"/>
</dbReference>
<evidence type="ECO:0000313" key="8">
    <source>
        <dbReference type="Proteomes" id="UP001152599"/>
    </source>
</evidence>
<proteinExistence type="inferred from homology"/>
<evidence type="ECO:0000256" key="3">
    <source>
        <dbReference type="ARBA" id="ARBA00023110"/>
    </source>
</evidence>
<dbReference type="PANTHER" id="PTHR46046:SF5">
    <property type="entry name" value="PEPTIDYLPROLYL ISOMERASE"/>
    <property type="match status" value="1"/>
</dbReference>
<dbReference type="SUPFAM" id="SSF54534">
    <property type="entry name" value="FKBP-like"/>
    <property type="match status" value="1"/>
</dbReference>
<evidence type="ECO:0000256" key="2">
    <source>
        <dbReference type="ARBA" id="ARBA00022737"/>
    </source>
</evidence>
<keyword evidence="2" id="KW-0677">Repeat</keyword>
<dbReference type="Proteomes" id="UP001152599">
    <property type="component" value="Unassembled WGS sequence"/>
</dbReference>
<reference evidence="7" key="1">
    <citation type="submission" date="2022-07" db="EMBL/GenBank/DDBJ databases">
        <title>Description and genome-wide analysis of Profundicola chukchiensis gen. nov., sp. nov., marine bacteria isolated from bottom sediments of the Chukchi Sea.</title>
        <authorList>
            <person name="Romanenko L."/>
            <person name="Otstavnykh N."/>
            <person name="Kurilenko V."/>
            <person name="Eremeev V."/>
            <person name="Velansky P."/>
            <person name="Mikhailov V."/>
            <person name="Isaeva M."/>
        </authorList>
    </citation>
    <scope>NUCLEOTIDE SEQUENCE</scope>
    <source>
        <strain evidence="7">KMM 9713</strain>
    </source>
</reference>
<dbReference type="PROSITE" id="PS51257">
    <property type="entry name" value="PROKAR_LIPOPROTEIN"/>
    <property type="match status" value="1"/>
</dbReference>
<dbReference type="GO" id="GO:0003755">
    <property type="term" value="F:peptidyl-prolyl cis-trans isomerase activity"/>
    <property type="evidence" value="ECO:0007669"/>
    <property type="project" value="UniProtKB-UniRule"/>
</dbReference>
<organism evidence="7 8">
    <name type="scientific">Profundicola chukchiensis</name>
    <dbReference type="NCBI Taxonomy" id="2961959"/>
    <lineage>
        <taxon>Bacteria</taxon>
        <taxon>Pseudomonadati</taxon>
        <taxon>Bacteroidota</taxon>
        <taxon>Flavobacteriia</taxon>
        <taxon>Flavobacteriales</taxon>
        <taxon>Weeksellaceae</taxon>
        <taxon>Profundicola</taxon>
    </lineage>
</organism>
<dbReference type="EMBL" id="JANCMU010000006">
    <property type="protein sequence ID" value="MDG4946754.1"/>
    <property type="molecule type" value="Genomic_DNA"/>
</dbReference>
<comment type="catalytic activity">
    <reaction evidence="1 4 5">
        <text>[protein]-peptidylproline (omega=180) = [protein]-peptidylproline (omega=0)</text>
        <dbReference type="Rhea" id="RHEA:16237"/>
        <dbReference type="Rhea" id="RHEA-COMP:10747"/>
        <dbReference type="Rhea" id="RHEA-COMP:10748"/>
        <dbReference type="ChEBI" id="CHEBI:83833"/>
        <dbReference type="ChEBI" id="CHEBI:83834"/>
        <dbReference type="EC" id="5.2.1.8"/>
    </reaction>
</comment>
<dbReference type="InterPro" id="IPR051989">
    <property type="entry name" value="FKBP-like_isomerase"/>
</dbReference>
<keyword evidence="3 4" id="KW-0697">Rotamase</keyword>